<gene>
    <name evidence="1" type="ORF">WP5S18C02_26710</name>
</gene>
<dbReference type="Proteomes" id="UP000515488">
    <property type="component" value="Chromosome"/>
</dbReference>
<evidence type="ECO:0000313" key="2">
    <source>
        <dbReference type="Proteomes" id="UP000515488"/>
    </source>
</evidence>
<dbReference type="AlphaFoldDB" id="A0A6S5K8M3"/>
<accession>A0A6S5K8M3</accession>
<proteinExistence type="predicted"/>
<evidence type="ECO:0000313" key="1">
    <source>
        <dbReference type="EMBL" id="BBS32465.1"/>
    </source>
</evidence>
<sequence>MAMSRLSVEIKSRWWLPVYIRMLTLFCMMMRCEPDYQKVGDFIVKYGISQRVKSEPVKEITE</sequence>
<organism evidence="1 2">
    <name type="scientific">Enterobacter cloacae</name>
    <dbReference type="NCBI Taxonomy" id="550"/>
    <lineage>
        <taxon>Bacteria</taxon>
        <taxon>Pseudomonadati</taxon>
        <taxon>Pseudomonadota</taxon>
        <taxon>Gammaproteobacteria</taxon>
        <taxon>Enterobacterales</taxon>
        <taxon>Enterobacteriaceae</taxon>
        <taxon>Enterobacter</taxon>
        <taxon>Enterobacter cloacae complex</taxon>
    </lineage>
</organism>
<reference evidence="1 2" key="1">
    <citation type="submission" date="2019-12" db="EMBL/GenBank/DDBJ databases">
        <title>complete genome sequences of Enterobacter cloacae str. WP5-S18-CRE-02 isolated from wastewater treatment plant effluent.</title>
        <authorList>
            <person name="Sekizuka T."/>
            <person name="Itokawa K."/>
            <person name="Yatsu K."/>
            <person name="Inamine Y."/>
            <person name="Kuroda M."/>
        </authorList>
    </citation>
    <scope>NUCLEOTIDE SEQUENCE [LARGE SCALE GENOMIC DNA]</scope>
    <source>
        <strain evidence="1 2">WP5-S18-CRE-02</strain>
    </source>
</reference>
<name>A0A6S5K8M3_ENTCL</name>
<dbReference type="EMBL" id="AP022126">
    <property type="protein sequence ID" value="BBS32465.1"/>
    <property type="molecule type" value="Genomic_DNA"/>
</dbReference>
<protein>
    <submittedName>
        <fullName evidence="1">Uncharacterized protein</fullName>
    </submittedName>
</protein>